<keyword evidence="1" id="KW-1133">Transmembrane helix</keyword>
<evidence type="ECO:0000256" key="1">
    <source>
        <dbReference type="SAM" id="Phobius"/>
    </source>
</evidence>
<evidence type="ECO:0000259" key="2">
    <source>
        <dbReference type="PROSITE" id="PS51352"/>
    </source>
</evidence>
<evidence type="ECO:0000313" key="3">
    <source>
        <dbReference type="EMBL" id="BBJ00337.1"/>
    </source>
</evidence>
<dbReference type="GO" id="GO:0016491">
    <property type="term" value="F:oxidoreductase activity"/>
    <property type="evidence" value="ECO:0007669"/>
    <property type="project" value="InterPro"/>
</dbReference>
<dbReference type="EMBL" id="AP019536">
    <property type="protein sequence ID" value="BBJ00337.1"/>
    <property type="molecule type" value="Genomic_DNA"/>
</dbReference>
<dbReference type="PROSITE" id="PS51352">
    <property type="entry name" value="THIOREDOXIN_2"/>
    <property type="match status" value="1"/>
</dbReference>
<dbReference type="InterPro" id="IPR036249">
    <property type="entry name" value="Thioredoxin-like_sf"/>
</dbReference>
<dbReference type="CDD" id="cd03011">
    <property type="entry name" value="TlpA_like_ScsD_MtbDsbE"/>
    <property type="match status" value="1"/>
</dbReference>
<gene>
    <name evidence="3" type="ORF">FGKAn22_20290</name>
</gene>
<feature type="transmembrane region" description="Helical" evidence="1">
    <location>
        <begin position="21"/>
        <end position="41"/>
    </location>
</feature>
<dbReference type="PANTHER" id="PTHR42852:SF17">
    <property type="entry name" value="THIOREDOXIN-LIKE PROTEIN HI_1115"/>
    <property type="match status" value="1"/>
</dbReference>
<dbReference type="KEGG" id="fku:FGKAn22_20290"/>
<protein>
    <submittedName>
        <fullName evidence="3">Protein disulfide oxidoreductase</fullName>
    </submittedName>
</protein>
<dbReference type="InterPro" id="IPR050553">
    <property type="entry name" value="Thioredoxin_ResA/DsbE_sf"/>
</dbReference>
<feature type="domain" description="Thioredoxin" evidence="2">
    <location>
        <begin position="45"/>
        <end position="181"/>
    </location>
</feature>
<name>A0AAN1T146_9PROT</name>
<dbReference type="PANTHER" id="PTHR42852">
    <property type="entry name" value="THIOL:DISULFIDE INTERCHANGE PROTEIN DSBE"/>
    <property type="match status" value="1"/>
</dbReference>
<dbReference type="SUPFAM" id="SSF52833">
    <property type="entry name" value="Thioredoxin-like"/>
    <property type="match status" value="1"/>
</dbReference>
<dbReference type="Pfam" id="PF08534">
    <property type="entry name" value="Redoxin"/>
    <property type="match status" value="1"/>
</dbReference>
<dbReference type="Gene3D" id="3.40.30.10">
    <property type="entry name" value="Glutaredoxin"/>
    <property type="match status" value="1"/>
</dbReference>
<sequence>MRCLTCELVRRLSRVRKPGPFLKNALTVLLFVAVVVGIRAWQQRDMAGGAAPELQGVTLAGQNYILPAHPERPVLVHFWASWCPVCRAEQGSIAAIAKDHPDTITVAMQSGRPEEVVRHMREQGIAFPAVNDADGSISRTWGVHAVPASFIVAPDGEISFIEVGYTTEIGLRLRLWLAGIV</sequence>
<keyword evidence="4" id="KW-1185">Reference proteome</keyword>
<dbReference type="Proteomes" id="UP001319121">
    <property type="component" value="Chromosome"/>
</dbReference>
<keyword evidence="1" id="KW-0472">Membrane</keyword>
<dbReference type="RefSeq" id="WP_212785580.1">
    <property type="nucleotide sequence ID" value="NZ_AP019536.1"/>
</dbReference>
<organism evidence="3 4">
    <name type="scientific">Ferrigenium kumadai</name>
    <dbReference type="NCBI Taxonomy" id="1682490"/>
    <lineage>
        <taxon>Bacteria</taxon>
        <taxon>Pseudomonadati</taxon>
        <taxon>Pseudomonadota</taxon>
        <taxon>Betaproteobacteria</taxon>
        <taxon>Nitrosomonadales</taxon>
        <taxon>Gallionellaceae</taxon>
        <taxon>Ferrigenium</taxon>
    </lineage>
</organism>
<dbReference type="InterPro" id="IPR013740">
    <property type="entry name" value="Redoxin"/>
</dbReference>
<dbReference type="AlphaFoldDB" id="A0AAN1T146"/>
<reference evidence="3 4" key="1">
    <citation type="submission" date="2019-03" db="EMBL/GenBank/DDBJ databases">
        <title>Complete genome sequence of Ferrigenium kumadai strain An22, a microaerophilic iron-oxidizing bacterium isolated from a paddy field soil.</title>
        <authorList>
            <person name="Watanabe T."/>
            <person name="Asakawa S."/>
        </authorList>
    </citation>
    <scope>NUCLEOTIDE SEQUENCE [LARGE SCALE GENOMIC DNA]</scope>
    <source>
        <strain evidence="3 4">An22</strain>
    </source>
</reference>
<dbReference type="InterPro" id="IPR013766">
    <property type="entry name" value="Thioredoxin_domain"/>
</dbReference>
<keyword evidence="1" id="KW-0812">Transmembrane</keyword>
<accession>A0AAN1T146</accession>
<proteinExistence type="predicted"/>
<evidence type="ECO:0000313" key="4">
    <source>
        <dbReference type="Proteomes" id="UP001319121"/>
    </source>
</evidence>